<gene>
    <name evidence="1" type="ORF">LSINAPIS_LOCUS1266</name>
</gene>
<evidence type="ECO:0000313" key="1">
    <source>
        <dbReference type="EMBL" id="VVC87736.1"/>
    </source>
</evidence>
<keyword evidence="2" id="KW-1185">Reference proteome</keyword>
<proteinExistence type="predicted"/>
<accession>A0A5E4PRN7</accession>
<sequence length="73" mass="8500">MIKHSQQNLKIGTFNIRSVAILGFRSDHRLVRANYTLYQGKKSRISFKAQPKSLRTEEDKSSYLINLETNKET</sequence>
<reference evidence="1 2" key="1">
    <citation type="submission" date="2017-07" db="EMBL/GenBank/DDBJ databases">
        <authorList>
            <person name="Talla V."/>
            <person name="Backstrom N."/>
        </authorList>
    </citation>
    <scope>NUCLEOTIDE SEQUENCE [LARGE SCALE GENOMIC DNA]</scope>
</reference>
<protein>
    <submittedName>
        <fullName evidence="1">Uncharacterized protein</fullName>
    </submittedName>
</protein>
<evidence type="ECO:0000313" key="2">
    <source>
        <dbReference type="Proteomes" id="UP000324832"/>
    </source>
</evidence>
<organism evidence="1 2">
    <name type="scientific">Leptidea sinapis</name>
    <dbReference type="NCBI Taxonomy" id="189913"/>
    <lineage>
        <taxon>Eukaryota</taxon>
        <taxon>Metazoa</taxon>
        <taxon>Ecdysozoa</taxon>
        <taxon>Arthropoda</taxon>
        <taxon>Hexapoda</taxon>
        <taxon>Insecta</taxon>
        <taxon>Pterygota</taxon>
        <taxon>Neoptera</taxon>
        <taxon>Endopterygota</taxon>
        <taxon>Lepidoptera</taxon>
        <taxon>Glossata</taxon>
        <taxon>Ditrysia</taxon>
        <taxon>Papilionoidea</taxon>
        <taxon>Pieridae</taxon>
        <taxon>Dismorphiinae</taxon>
        <taxon>Leptidea</taxon>
    </lineage>
</organism>
<dbReference type="AlphaFoldDB" id="A0A5E4PRN7"/>
<dbReference type="EMBL" id="FZQP02000175">
    <property type="protein sequence ID" value="VVC87736.1"/>
    <property type="molecule type" value="Genomic_DNA"/>
</dbReference>
<dbReference type="Proteomes" id="UP000324832">
    <property type="component" value="Unassembled WGS sequence"/>
</dbReference>
<name>A0A5E4PRN7_9NEOP</name>